<dbReference type="PANTHER" id="PTHR33121:SF70">
    <property type="entry name" value="SIGNALING PROTEIN YKOW"/>
    <property type="match status" value="1"/>
</dbReference>
<gene>
    <name evidence="3" type="ORF">HHA03_14170</name>
    <name evidence="4" type="ORF">SAMN05421839_12336</name>
</gene>
<protein>
    <submittedName>
        <fullName evidence="4">Diguanylate cyclase (GGDEF) domain-containing protein</fullName>
    </submittedName>
</protein>
<dbReference type="Proteomes" id="UP000321547">
    <property type="component" value="Unassembled WGS sequence"/>
</dbReference>
<dbReference type="CDD" id="cd01949">
    <property type="entry name" value="GGDEF"/>
    <property type="match status" value="1"/>
</dbReference>
<dbReference type="PROSITE" id="PS50887">
    <property type="entry name" value="GGDEF"/>
    <property type="match status" value="1"/>
</dbReference>
<evidence type="ECO:0000313" key="5">
    <source>
        <dbReference type="Proteomes" id="UP000242243"/>
    </source>
</evidence>
<dbReference type="InterPro" id="IPR000160">
    <property type="entry name" value="GGDEF_dom"/>
</dbReference>
<dbReference type="Pfam" id="PF00571">
    <property type="entry name" value="CBS"/>
    <property type="match status" value="1"/>
</dbReference>
<dbReference type="SUPFAM" id="SSF141868">
    <property type="entry name" value="EAL domain-like"/>
    <property type="match status" value="1"/>
</dbReference>
<dbReference type="InterPro" id="IPR029787">
    <property type="entry name" value="Nucleotide_cyclase"/>
</dbReference>
<dbReference type="PANTHER" id="PTHR33121">
    <property type="entry name" value="CYCLIC DI-GMP PHOSPHODIESTERASE PDEF"/>
    <property type="match status" value="1"/>
</dbReference>
<dbReference type="AlphaFoldDB" id="A0A1I5QPY9"/>
<evidence type="ECO:0000313" key="3">
    <source>
        <dbReference type="EMBL" id="GEM01885.1"/>
    </source>
</evidence>
<evidence type="ECO:0000313" key="6">
    <source>
        <dbReference type="Proteomes" id="UP000321547"/>
    </source>
</evidence>
<keyword evidence="6" id="KW-1185">Reference proteome</keyword>
<dbReference type="InterPro" id="IPR043128">
    <property type="entry name" value="Rev_trsase/Diguanyl_cyclase"/>
</dbReference>
<organism evidence="4 5">
    <name type="scientific">Halolactibacillus halophilus</name>
    <dbReference type="NCBI Taxonomy" id="306540"/>
    <lineage>
        <taxon>Bacteria</taxon>
        <taxon>Bacillati</taxon>
        <taxon>Bacillota</taxon>
        <taxon>Bacilli</taxon>
        <taxon>Bacillales</taxon>
        <taxon>Bacillaceae</taxon>
        <taxon>Halolactibacillus</taxon>
    </lineage>
</organism>
<dbReference type="SMART" id="SM00267">
    <property type="entry name" value="GGDEF"/>
    <property type="match status" value="1"/>
</dbReference>
<name>A0A1I5QPY9_9BACI</name>
<dbReference type="STRING" id="306540.SAMN05421839_12336"/>
<dbReference type="EMBL" id="FOXC01000023">
    <property type="protein sequence ID" value="SFP48302.1"/>
    <property type="molecule type" value="Genomic_DNA"/>
</dbReference>
<accession>A0A1I5QPY9</accession>
<feature type="domain" description="GGDEF" evidence="2">
    <location>
        <begin position="269"/>
        <end position="414"/>
    </location>
</feature>
<dbReference type="InterPro" id="IPR046342">
    <property type="entry name" value="CBS_dom_sf"/>
</dbReference>
<dbReference type="PROSITE" id="PS50883">
    <property type="entry name" value="EAL"/>
    <property type="match status" value="1"/>
</dbReference>
<sequence>MRLLDSNASLIKLDKQLIRGIDQDNIKYAIVKGMVEVTKITNIALIAEGIETIGELEALIDLGVHYGQGYLIQRPAEAILDIEERLVTKIIESNQKKHVLNPSALPHMQIEHICSLTDTVSPHEKVAVIQAFFAAHPNHVGLSVVEGNVPVGIVTPEKLGVKLSSMYGYTLYQNKSISEVMDRSFLRVDSNLSISEVSAVAMARPNHQLYDFIVVTKADDFIGTVTIKDLLQKSMEIEITSAKHQNPLSGLPGNLIAEQQLEQFVLNPQAASVAYIDIDHFKAFNDCYGFENGDRVIRFLSTLLKKTFPHQFIGHVGGDDFVVALDDAVTASYFHTLKQQFKDQAELFYSDIDQMNGCLIGQDRCGDRKTFPLMTITCVVVNNRDHSFTNIYDLTEYLAELKHQAKTEKFRSVQ</sequence>
<dbReference type="RefSeq" id="WP_089832505.1">
    <property type="nucleotide sequence ID" value="NZ_BJWI01000018.1"/>
</dbReference>
<dbReference type="InterPro" id="IPR050706">
    <property type="entry name" value="Cyclic-di-GMP_PDE-like"/>
</dbReference>
<dbReference type="InterPro" id="IPR035919">
    <property type="entry name" value="EAL_sf"/>
</dbReference>
<dbReference type="InterPro" id="IPR000644">
    <property type="entry name" value="CBS_dom"/>
</dbReference>
<evidence type="ECO:0000259" key="2">
    <source>
        <dbReference type="PROSITE" id="PS50887"/>
    </source>
</evidence>
<dbReference type="Pfam" id="PF00990">
    <property type="entry name" value="GGDEF"/>
    <property type="match status" value="1"/>
</dbReference>
<evidence type="ECO:0000313" key="4">
    <source>
        <dbReference type="EMBL" id="SFP48302.1"/>
    </source>
</evidence>
<reference evidence="3 6" key="2">
    <citation type="submission" date="2019-07" db="EMBL/GenBank/DDBJ databases">
        <title>Whole genome shotgun sequence of Halolactibacillus halophilus NBRC 100868.</title>
        <authorList>
            <person name="Hosoyama A."/>
            <person name="Uohara A."/>
            <person name="Ohji S."/>
            <person name="Ichikawa N."/>
        </authorList>
    </citation>
    <scope>NUCLEOTIDE SEQUENCE [LARGE SCALE GENOMIC DNA]</scope>
    <source>
        <strain evidence="3 6">NBRC 100868</strain>
    </source>
</reference>
<dbReference type="Pfam" id="PF00563">
    <property type="entry name" value="EAL"/>
    <property type="match status" value="1"/>
</dbReference>
<proteinExistence type="predicted"/>
<dbReference type="SUPFAM" id="SSF55073">
    <property type="entry name" value="Nucleotide cyclase"/>
    <property type="match status" value="1"/>
</dbReference>
<dbReference type="InterPro" id="IPR001633">
    <property type="entry name" value="EAL_dom"/>
</dbReference>
<dbReference type="SUPFAM" id="SSF54631">
    <property type="entry name" value="CBS-domain pair"/>
    <property type="match status" value="1"/>
</dbReference>
<evidence type="ECO:0000259" key="1">
    <source>
        <dbReference type="PROSITE" id="PS50883"/>
    </source>
</evidence>
<dbReference type="GO" id="GO:0071111">
    <property type="term" value="F:cyclic-guanylate-specific phosphodiesterase activity"/>
    <property type="evidence" value="ECO:0007669"/>
    <property type="project" value="InterPro"/>
</dbReference>
<reference evidence="4 5" key="1">
    <citation type="submission" date="2016-10" db="EMBL/GenBank/DDBJ databases">
        <authorList>
            <person name="de Groot N.N."/>
        </authorList>
    </citation>
    <scope>NUCLEOTIDE SEQUENCE [LARGE SCALE GENOMIC DNA]</scope>
    <source>
        <strain evidence="4 5">DSM 17073</strain>
    </source>
</reference>
<dbReference type="Gene3D" id="3.10.580.10">
    <property type="entry name" value="CBS-domain"/>
    <property type="match status" value="1"/>
</dbReference>
<dbReference type="Gene3D" id="3.20.20.450">
    <property type="entry name" value="EAL domain"/>
    <property type="match status" value="1"/>
</dbReference>
<dbReference type="EMBL" id="BJWI01000018">
    <property type="protein sequence ID" value="GEM01885.1"/>
    <property type="molecule type" value="Genomic_DNA"/>
</dbReference>
<dbReference type="NCBIfam" id="TIGR00254">
    <property type="entry name" value="GGDEF"/>
    <property type="match status" value="1"/>
</dbReference>
<dbReference type="Proteomes" id="UP000242243">
    <property type="component" value="Unassembled WGS sequence"/>
</dbReference>
<feature type="domain" description="EAL" evidence="1">
    <location>
        <begin position="1"/>
        <end position="89"/>
    </location>
</feature>
<dbReference type="Gene3D" id="3.30.70.270">
    <property type="match status" value="1"/>
</dbReference>
<dbReference type="OrthoDB" id="9813903at2"/>